<dbReference type="PROSITE" id="PS50977">
    <property type="entry name" value="HTH_TETR_2"/>
    <property type="match status" value="1"/>
</dbReference>
<dbReference type="RefSeq" id="WP_103239945.1">
    <property type="nucleotide sequence ID" value="NZ_CANRXC010000005.1"/>
</dbReference>
<dbReference type="PANTHER" id="PTHR30055">
    <property type="entry name" value="HTH-TYPE TRANSCRIPTIONAL REGULATOR RUTR"/>
    <property type="match status" value="1"/>
</dbReference>
<reference evidence="4 5" key="1">
    <citation type="submission" date="2018-01" db="EMBL/GenBank/DDBJ databases">
        <authorList>
            <person name="Gaut B.S."/>
            <person name="Morton B.R."/>
            <person name="Clegg M.T."/>
            <person name="Duvall M.R."/>
        </authorList>
    </citation>
    <scope>NUCLEOTIDE SEQUENCE [LARGE SCALE GENOMIC DNA]</scope>
    <source>
        <strain evidence="4">GP69</strain>
    </source>
</reference>
<dbReference type="SUPFAM" id="SSF46689">
    <property type="entry name" value="Homeodomain-like"/>
    <property type="match status" value="1"/>
</dbReference>
<dbReference type="SUPFAM" id="SSF48498">
    <property type="entry name" value="Tetracyclin repressor-like, C-terminal domain"/>
    <property type="match status" value="1"/>
</dbReference>
<evidence type="ECO:0000313" key="4">
    <source>
        <dbReference type="EMBL" id="SOY29868.1"/>
    </source>
</evidence>
<dbReference type="OrthoDB" id="9780939at2"/>
<dbReference type="GO" id="GO:0000976">
    <property type="term" value="F:transcription cis-regulatory region binding"/>
    <property type="evidence" value="ECO:0007669"/>
    <property type="project" value="TreeGrafter"/>
</dbReference>
<evidence type="ECO:0000256" key="1">
    <source>
        <dbReference type="ARBA" id="ARBA00023125"/>
    </source>
</evidence>
<dbReference type="Pfam" id="PF00440">
    <property type="entry name" value="TetR_N"/>
    <property type="match status" value="1"/>
</dbReference>
<dbReference type="AlphaFoldDB" id="A0A2K4ZHC0"/>
<feature type="DNA-binding region" description="H-T-H motif" evidence="2">
    <location>
        <begin position="33"/>
        <end position="52"/>
    </location>
</feature>
<accession>A0A2K4ZHC0</accession>
<proteinExistence type="predicted"/>
<feature type="domain" description="HTH tetR-type" evidence="3">
    <location>
        <begin position="10"/>
        <end position="70"/>
    </location>
</feature>
<evidence type="ECO:0000259" key="3">
    <source>
        <dbReference type="PROSITE" id="PS50977"/>
    </source>
</evidence>
<dbReference type="PANTHER" id="PTHR30055:SF226">
    <property type="entry name" value="HTH-TYPE TRANSCRIPTIONAL REGULATOR PKSA"/>
    <property type="match status" value="1"/>
</dbReference>
<evidence type="ECO:0000256" key="2">
    <source>
        <dbReference type="PROSITE-ProRule" id="PRU00335"/>
    </source>
</evidence>
<dbReference type="InterPro" id="IPR036271">
    <property type="entry name" value="Tet_transcr_reg_TetR-rel_C_sf"/>
</dbReference>
<name>A0A2K4ZHC0_9FIRM</name>
<sequence>MNSKFFDLKKEKQDRMINAALKVFALQGYRHGSTDDIVREAAVSKGLLFHYFGSKLGAYRFVYDYSVRYMNLELRSTVNAGEKDLFTVMKQIEYARMRAMKGYPYMQQFLNRSQWEDSCEALLSVEEKRSDLAETYATIGNQIDYDALPGGVDGEKLRKMLDFTVKGLLAERFQDASFQPEMLYEEICGYLDMIRNMIYETGSFIPDENPV</sequence>
<dbReference type="PRINTS" id="PR00455">
    <property type="entry name" value="HTHTETR"/>
</dbReference>
<dbReference type="EMBL" id="OFSM01000012">
    <property type="protein sequence ID" value="SOY29868.1"/>
    <property type="molecule type" value="Genomic_DNA"/>
</dbReference>
<dbReference type="GO" id="GO:0003700">
    <property type="term" value="F:DNA-binding transcription factor activity"/>
    <property type="evidence" value="ECO:0007669"/>
    <property type="project" value="TreeGrafter"/>
</dbReference>
<evidence type="ECO:0000313" key="5">
    <source>
        <dbReference type="Proteomes" id="UP000236311"/>
    </source>
</evidence>
<dbReference type="Gene3D" id="1.10.357.10">
    <property type="entry name" value="Tetracycline Repressor, domain 2"/>
    <property type="match status" value="1"/>
</dbReference>
<protein>
    <submittedName>
        <fullName evidence="4">Putative HTH-type transcriptional regulator TtgW</fullName>
    </submittedName>
</protein>
<dbReference type="InterPro" id="IPR050109">
    <property type="entry name" value="HTH-type_TetR-like_transc_reg"/>
</dbReference>
<dbReference type="InterPro" id="IPR001647">
    <property type="entry name" value="HTH_TetR"/>
</dbReference>
<dbReference type="Proteomes" id="UP000236311">
    <property type="component" value="Unassembled WGS sequence"/>
</dbReference>
<organism evidence="4 5">
    <name type="scientific">Acetatifactor muris</name>
    <dbReference type="NCBI Taxonomy" id="879566"/>
    <lineage>
        <taxon>Bacteria</taxon>
        <taxon>Bacillati</taxon>
        <taxon>Bacillota</taxon>
        <taxon>Clostridia</taxon>
        <taxon>Lachnospirales</taxon>
        <taxon>Lachnospiraceae</taxon>
        <taxon>Acetatifactor</taxon>
    </lineage>
</organism>
<keyword evidence="1 2" id="KW-0238">DNA-binding</keyword>
<dbReference type="InterPro" id="IPR009057">
    <property type="entry name" value="Homeodomain-like_sf"/>
</dbReference>
<keyword evidence="5" id="KW-1185">Reference proteome</keyword>
<gene>
    <name evidence="4" type="primary">ttgW</name>
    <name evidence="4" type="ORF">AMURIS_02589</name>
</gene>